<sequence>MIGAAGESGARHTRDAADAAEFSALLEDSTDDLYENAPCGYLSTLLDGQIAKVNTTLLDWLGYPRAELVGRRYFNDLLTVGGRLYHETHFAPLLRMQGEVKGIALELRTADGGRLPVLLSSVVKSGADGQPQLIRTTVFDARDRRAYEAELLRARREAERERERLQRVNTILQRTLLPPALEAVPGLDVAAHYHIASLDEVGGDFYDLFPQGPGRWGFFLGDVCGKGAGAAALTSRVRYTLRGAAVHDPEPDSVLSRLNRVMLDSHHPDDPRFCTVLYGQLTLGRDAAHVALAGGGHPAALLLRADGSAEFLPTAGGQLIGVLPEADITTVSTMLRPGDTLLLYSDGLIEARTGPADVYGEEALLAFVRDLAPVTATELVAALRGLLAELGGGVIDDTALLALHLLPPEVGQFVPMD</sequence>
<dbReference type="InterPro" id="IPR036457">
    <property type="entry name" value="PPM-type-like_dom_sf"/>
</dbReference>
<name>A0ABV8E0I8_9NOCA</name>
<dbReference type="RefSeq" id="WP_378615598.1">
    <property type="nucleotide sequence ID" value="NZ_JBHSAX010000022.1"/>
</dbReference>
<dbReference type="Gene3D" id="3.60.40.10">
    <property type="entry name" value="PPM-type phosphatase domain"/>
    <property type="match status" value="1"/>
</dbReference>
<dbReference type="SUPFAM" id="SSF81606">
    <property type="entry name" value="PP2C-like"/>
    <property type="match status" value="1"/>
</dbReference>
<dbReference type="Gene3D" id="3.30.450.20">
    <property type="entry name" value="PAS domain"/>
    <property type="match status" value="1"/>
</dbReference>
<proteinExistence type="predicted"/>
<dbReference type="InterPro" id="IPR000014">
    <property type="entry name" value="PAS"/>
</dbReference>
<dbReference type="InterPro" id="IPR052016">
    <property type="entry name" value="Bact_Sigma-Reg"/>
</dbReference>
<dbReference type="InterPro" id="IPR035965">
    <property type="entry name" value="PAS-like_dom_sf"/>
</dbReference>
<evidence type="ECO:0000256" key="2">
    <source>
        <dbReference type="SAM" id="Coils"/>
    </source>
</evidence>
<dbReference type="InterPro" id="IPR001932">
    <property type="entry name" value="PPM-type_phosphatase-like_dom"/>
</dbReference>
<keyword evidence="1 4" id="KW-0378">Hydrolase</keyword>
<accession>A0ABV8E0I8</accession>
<organism evidence="4 5">
    <name type="scientific">Nocardia jiangsuensis</name>
    <dbReference type="NCBI Taxonomy" id="1691563"/>
    <lineage>
        <taxon>Bacteria</taxon>
        <taxon>Bacillati</taxon>
        <taxon>Actinomycetota</taxon>
        <taxon>Actinomycetes</taxon>
        <taxon>Mycobacteriales</taxon>
        <taxon>Nocardiaceae</taxon>
        <taxon>Nocardia</taxon>
    </lineage>
</organism>
<dbReference type="Proteomes" id="UP001595696">
    <property type="component" value="Unassembled WGS sequence"/>
</dbReference>
<evidence type="ECO:0000313" key="4">
    <source>
        <dbReference type="EMBL" id="MFC3965609.1"/>
    </source>
</evidence>
<dbReference type="SMART" id="SM00091">
    <property type="entry name" value="PAS"/>
    <property type="match status" value="1"/>
</dbReference>
<dbReference type="PANTHER" id="PTHR43156:SF2">
    <property type="entry name" value="STAGE II SPORULATION PROTEIN E"/>
    <property type="match status" value="1"/>
</dbReference>
<reference evidence="5" key="1">
    <citation type="journal article" date="2019" name="Int. J. Syst. Evol. Microbiol.">
        <title>The Global Catalogue of Microorganisms (GCM) 10K type strain sequencing project: providing services to taxonomists for standard genome sequencing and annotation.</title>
        <authorList>
            <consortium name="The Broad Institute Genomics Platform"/>
            <consortium name="The Broad Institute Genome Sequencing Center for Infectious Disease"/>
            <person name="Wu L."/>
            <person name="Ma J."/>
        </authorList>
    </citation>
    <scope>NUCLEOTIDE SEQUENCE [LARGE SCALE GENOMIC DNA]</scope>
    <source>
        <strain evidence="5">CGMCC 4.7330</strain>
    </source>
</reference>
<dbReference type="Pfam" id="PF13426">
    <property type="entry name" value="PAS_9"/>
    <property type="match status" value="1"/>
</dbReference>
<protein>
    <submittedName>
        <fullName evidence="4">PP2C family protein-serine/threonine phosphatase</fullName>
        <ecNumber evidence="4">3.1.3.16</ecNumber>
    </submittedName>
</protein>
<dbReference type="GO" id="GO:0004722">
    <property type="term" value="F:protein serine/threonine phosphatase activity"/>
    <property type="evidence" value="ECO:0007669"/>
    <property type="project" value="UniProtKB-EC"/>
</dbReference>
<keyword evidence="2" id="KW-0175">Coiled coil</keyword>
<evidence type="ECO:0000256" key="1">
    <source>
        <dbReference type="ARBA" id="ARBA00022801"/>
    </source>
</evidence>
<gene>
    <name evidence="4" type="ORF">ACFO0B_26765</name>
</gene>
<dbReference type="Pfam" id="PF07228">
    <property type="entry name" value="SpoIIE"/>
    <property type="match status" value="1"/>
</dbReference>
<dbReference type="PROSITE" id="PS50112">
    <property type="entry name" value="PAS"/>
    <property type="match status" value="1"/>
</dbReference>
<dbReference type="NCBIfam" id="TIGR00229">
    <property type="entry name" value="sensory_box"/>
    <property type="match status" value="1"/>
</dbReference>
<dbReference type="PANTHER" id="PTHR43156">
    <property type="entry name" value="STAGE II SPORULATION PROTEIN E-RELATED"/>
    <property type="match status" value="1"/>
</dbReference>
<evidence type="ECO:0000259" key="3">
    <source>
        <dbReference type="PROSITE" id="PS50112"/>
    </source>
</evidence>
<dbReference type="CDD" id="cd00130">
    <property type="entry name" value="PAS"/>
    <property type="match status" value="1"/>
</dbReference>
<evidence type="ECO:0000313" key="5">
    <source>
        <dbReference type="Proteomes" id="UP001595696"/>
    </source>
</evidence>
<comment type="caution">
    <text evidence="4">The sequence shown here is derived from an EMBL/GenBank/DDBJ whole genome shotgun (WGS) entry which is preliminary data.</text>
</comment>
<dbReference type="SMART" id="SM00331">
    <property type="entry name" value="PP2C_SIG"/>
    <property type="match status" value="1"/>
</dbReference>
<dbReference type="EC" id="3.1.3.16" evidence="4"/>
<feature type="domain" description="PAS" evidence="3">
    <location>
        <begin position="26"/>
        <end position="78"/>
    </location>
</feature>
<keyword evidence="5" id="KW-1185">Reference proteome</keyword>
<feature type="coiled-coil region" evidence="2">
    <location>
        <begin position="144"/>
        <end position="175"/>
    </location>
</feature>
<dbReference type="EMBL" id="JBHSAX010000022">
    <property type="protein sequence ID" value="MFC3965609.1"/>
    <property type="molecule type" value="Genomic_DNA"/>
</dbReference>
<dbReference type="SUPFAM" id="SSF55785">
    <property type="entry name" value="PYP-like sensor domain (PAS domain)"/>
    <property type="match status" value="1"/>
</dbReference>